<dbReference type="OrthoDB" id="9805202at2"/>
<dbReference type="AlphaFoldDB" id="A0A4S4ASH7"/>
<evidence type="ECO:0000256" key="1">
    <source>
        <dbReference type="ARBA" id="ARBA00022617"/>
    </source>
</evidence>
<evidence type="ECO:0000256" key="4">
    <source>
        <dbReference type="PROSITE-ProRule" id="PRU00433"/>
    </source>
</evidence>
<keyword evidence="2 4" id="KW-0479">Metal-binding</keyword>
<dbReference type="PANTHER" id="PTHR30600">
    <property type="entry name" value="CYTOCHROME C PEROXIDASE-RELATED"/>
    <property type="match status" value="1"/>
</dbReference>
<organism evidence="7 8">
    <name type="scientific">Pseudothauera rhizosphaerae</name>
    <dbReference type="NCBI Taxonomy" id="2565932"/>
    <lineage>
        <taxon>Bacteria</taxon>
        <taxon>Pseudomonadati</taxon>
        <taxon>Pseudomonadota</taxon>
        <taxon>Betaproteobacteria</taxon>
        <taxon>Rhodocyclales</taxon>
        <taxon>Zoogloeaceae</taxon>
        <taxon>Pseudothauera</taxon>
    </lineage>
</organism>
<dbReference type="GO" id="GO:0046872">
    <property type="term" value="F:metal ion binding"/>
    <property type="evidence" value="ECO:0007669"/>
    <property type="project" value="UniProtKB-KW"/>
</dbReference>
<evidence type="ECO:0000313" key="7">
    <source>
        <dbReference type="EMBL" id="THF62678.1"/>
    </source>
</evidence>
<dbReference type="InterPro" id="IPR051395">
    <property type="entry name" value="Cytochrome_c_Peroxidase/MauG"/>
</dbReference>
<dbReference type="PROSITE" id="PS51007">
    <property type="entry name" value="CYTC"/>
    <property type="match status" value="2"/>
</dbReference>
<evidence type="ECO:0000256" key="3">
    <source>
        <dbReference type="ARBA" id="ARBA00023004"/>
    </source>
</evidence>
<dbReference type="SUPFAM" id="SSF46626">
    <property type="entry name" value="Cytochrome c"/>
    <property type="match status" value="1"/>
</dbReference>
<keyword evidence="1 4" id="KW-0349">Heme</keyword>
<dbReference type="Proteomes" id="UP000307956">
    <property type="component" value="Unassembled WGS sequence"/>
</dbReference>
<dbReference type="InterPro" id="IPR036909">
    <property type="entry name" value="Cyt_c-like_dom_sf"/>
</dbReference>
<reference evidence="7 8" key="1">
    <citation type="submission" date="2019-04" db="EMBL/GenBank/DDBJ databases">
        <title>Azoarcus rhizosphaerae sp. nov. isolated from rhizosphere of Ficus religiosa.</title>
        <authorList>
            <person name="Lin S.-Y."/>
            <person name="Hameed A."/>
            <person name="Hsu Y.-H."/>
            <person name="Young C.-C."/>
        </authorList>
    </citation>
    <scope>NUCLEOTIDE SEQUENCE [LARGE SCALE GENOMIC DNA]</scope>
    <source>
        <strain evidence="7 8">CC-YHH848</strain>
    </source>
</reference>
<dbReference type="PANTHER" id="PTHR30600:SF4">
    <property type="entry name" value="CYTOCHROME C DOMAIN-CONTAINING PROTEIN"/>
    <property type="match status" value="1"/>
</dbReference>
<sequence>MTTSSISAPPGPARAGRTLRTTLLLLAGIAVGVFGWTLYRSAIHPLFGYGDEDMGWFRDADPRALAGGDLTSFHKGWLPFEQEAPNLPWQLSAQFDRGDGLFERKFGFPAGFPERIPKYGAGPHYNATSCDTCHVNDGRARPPASEDEPMTGMFLRMSVPDGQGGWKAPDGYHGQLRDRGAPGVRPEGIGRVRYEEIPGSFADGEPYTLLKPHYRVEAPGYGPLPDDLILEARVAPPVHGMGLLEAIAERDILAYAASEKPDGVKGKPNWLTDPETGRRVMGRFSLKANQPSLRVQSAGASFDDMGVTSPVFPREGCLPNQDDCLAAPSNTFPGEPELSEEELTDLAVYLQLLAVPARRNLDDPLATRGEALFAQAGCASCHVPTWQTGDDHPQRRLRGQTIHPYTDLLLHDMGPGLAGRPDHEATATEWRTPPLWGIGLTELTNGHTRFLHDGRARNLEEAILWHGGEAEAAQQRYRHLSKEERQALLRFLESI</sequence>
<feature type="domain" description="Cytochrome c" evidence="6">
    <location>
        <begin position="93"/>
        <end position="354"/>
    </location>
</feature>
<dbReference type="EMBL" id="SSOD01000004">
    <property type="protein sequence ID" value="THF62678.1"/>
    <property type="molecule type" value="Genomic_DNA"/>
</dbReference>
<gene>
    <name evidence="7" type="ORF">E6O51_06890</name>
</gene>
<dbReference type="Gene3D" id="1.10.760.10">
    <property type="entry name" value="Cytochrome c-like domain"/>
    <property type="match status" value="1"/>
</dbReference>
<dbReference type="GO" id="GO:0004130">
    <property type="term" value="F:cytochrome-c peroxidase activity"/>
    <property type="evidence" value="ECO:0007669"/>
    <property type="project" value="TreeGrafter"/>
</dbReference>
<keyword evidence="8" id="KW-1185">Reference proteome</keyword>
<proteinExistence type="predicted"/>
<evidence type="ECO:0000313" key="8">
    <source>
        <dbReference type="Proteomes" id="UP000307956"/>
    </source>
</evidence>
<dbReference type="InterPro" id="IPR009056">
    <property type="entry name" value="Cyt_c-like_dom"/>
</dbReference>
<keyword evidence="5" id="KW-1133">Transmembrane helix</keyword>
<dbReference type="Pfam" id="PF06537">
    <property type="entry name" value="DHOR"/>
    <property type="match status" value="1"/>
</dbReference>
<dbReference type="PIRSF" id="PIRSF028099">
    <property type="entry name" value="DUF1111"/>
    <property type="match status" value="1"/>
</dbReference>
<evidence type="ECO:0000256" key="5">
    <source>
        <dbReference type="SAM" id="Phobius"/>
    </source>
</evidence>
<dbReference type="GO" id="GO:0020037">
    <property type="term" value="F:heme binding"/>
    <property type="evidence" value="ECO:0007669"/>
    <property type="project" value="InterPro"/>
</dbReference>
<dbReference type="RefSeq" id="WP_136384231.1">
    <property type="nucleotide sequence ID" value="NZ_SSOD01000004.1"/>
</dbReference>
<protein>
    <submittedName>
        <fullName evidence="7">C-type cytochrome</fullName>
    </submittedName>
</protein>
<accession>A0A4S4ASH7</accession>
<keyword evidence="3 4" id="KW-0408">Iron</keyword>
<name>A0A4S4ASH7_9RHOO</name>
<dbReference type="GO" id="GO:0009055">
    <property type="term" value="F:electron transfer activity"/>
    <property type="evidence" value="ECO:0007669"/>
    <property type="project" value="InterPro"/>
</dbReference>
<keyword evidence="5" id="KW-0812">Transmembrane</keyword>
<evidence type="ECO:0000259" key="6">
    <source>
        <dbReference type="PROSITE" id="PS51007"/>
    </source>
</evidence>
<feature type="transmembrane region" description="Helical" evidence="5">
    <location>
        <begin position="21"/>
        <end position="39"/>
    </location>
</feature>
<feature type="domain" description="Cytochrome c" evidence="6">
    <location>
        <begin position="364"/>
        <end position="495"/>
    </location>
</feature>
<dbReference type="InterPro" id="IPR010538">
    <property type="entry name" value="DHOR"/>
</dbReference>
<evidence type="ECO:0000256" key="2">
    <source>
        <dbReference type="ARBA" id="ARBA00022723"/>
    </source>
</evidence>
<keyword evidence="5" id="KW-0472">Membrane</keyword>
<comment type="caution">
    <text evidence="7">The sequence shown here is derived from an EMBL/GenBank/DDBJ whole genome shotgun (WGS) entry which is preliminary data.</text>
</comment>